<dbReference type="AlphaFoldDB" id="A0A1F6DFB0"/>
<proteinExistence type="inferred from homology"/>
<evidence type="ECO:0000313" key="8">
    <source>
        <dbReference type="Proteomes" id="UP000176377"/>
    </source>
</evidence>
<comment type="similarity">
    <text evidence="1 3 4">Belongs to the GrpE family.</text>
</comment>
<dbReference type="GO" id="GO:0000774">
    <property type="term" value="F:adenyl-nucleotide exchange factor activity"/>
    <property type="evidence" value="ECO:0007669"/>
    <property type="project" value="InterPro"/>
</dbReference>
<dbReference type="HAMAP" id="MF_01151">
    <property type="entry name" value="GrpE"/>
    <property type="match status" value="1"/>
</dbReference>
<organism evidence="7 8">
    <name type="scientific">Candidatus Kaiserbacteria bacterium RIFCSPHIGHO2_01_FULL_56_24</name>
    <dbReference type="NCBI Taxonomy" id="1798487"/>
    <lineage>
        <taxon>Bacteria</taxon>
        <taxon>Candidatus Kaiseribacteriota</taxon>
    </lineage>
</organism>
<reference evidence="7 8" key="1">
    <citation type="journal article" date="2016" name="Nat. Commun.">
        <title>Thousands of microbial genomes shed light on interconnected biogeochemical processes in an aquifer system.</title>
        <authorList>
            <person name="Anantharaman K."/>
            <person name="Brown C.T."/>
            <person name="Hug L.A."/>
            <person name="Sharon I."/>
            <person name="Castelle C.J."/>
            <person name="Probst A.J."/>
            <person name="Thomas B.C."/>
            <person name="Singh A."/>
            <person name="Wilkins M.J."/>
            <person name="Karaoz U."/>
            <person name="Brodie E.L."/>
            <person name="Williams K.H."/>
            <person name="Hubbard S.S."/>
            <person name="Banfield J.F."/>
        </authorList>
    </citation>
    <scope>NUCLEOTIDE SEQUENCE [LARGE SCALE GENOMIC DNA]</scope>
</reference>
<dbReference type="PRINTS" id="PR00773">
    <property type="entry name" value="GRPEPROTEIN"/>
</dbReference>
<dbReference type="CDD" id="cd00446">
    <property type="entry name" value="GrpE"/>
    <property type="match status" value="1"/>
</dbReference>
<protein>
    <recommendedName>
        <fullName evidence="3">Protein GrpE</fullName>
    </recommendedName>
    <alternativeName>
        <fullName evidence="3">HSP-70 cofactor</fullName>
    </alternativeName>
</protein>
<dbReference type="Gene3D" id="2.30.22.10">
    <property type="entry name" value="Head domain of nucleotide exchange factor GrpE"/>
    <property type="match status" value="1"/>
</dbReference>
<comment type="function">
    <text evidence="3">Participates actively in the response to hyperosmotic and heat shock by preventing the aggregation of stress-denatured proteins, in association with DnaK and GrpE. It is the nucleotide exchange factor for DnaK and may function as a thermosensor. Unfolded proteins bind initially to DnaJ; upon interaction with the DnaJ-bound protein, DnaK hydrolyzes its bound ATP, resulting in the formation of a stable complex. GrpE releases ADP from DnaK; ATP binding to DnaK triggers the release of the substrate protein, thus completing the reaction cycle. Several rounds of ATP-dependent interactions between DnaJ, DnaK and GrpE are required for fully efficient folding.</text>
</comment>
<keyword evidence="2 3" id="KW-0143">Chaperone</keyword>
<evidence type="ECO:0000256" key="3">
    <source>
        <dbReference type="HAMAP-Rule" id="MF_01151"/>
    </source>
</evidence>
<dbReference type="SUPFAM" id="SSF58014">
    <property type="entry name" value="Coiled-coil domain of nucleotide exchange factor GrpE"/>
    <property type="match status" value="1"/>
</dbReference>
<feature type="coiled-coil region" evidence="5">
    <location>
        <begin position="24"/>
        <end position="51"/>
    </location>
</feature>
<dbReference type="InterPro" id="IPR000740">
    <property type="entry name" value="GrpE"/>
</dbReference>
<dbReference type="GO" id="GO:0006457">
    <property type="term" value="P:protein folding"/>
    <property type="evidence" value="ECO:0007669"/>
    <property type="project" value="InterPro"/>
</dbReference>
<dbReference type="InterPro" id="IPR009012">
    <property type="entry name" value="GrpE_head"/>
</dbReference>
<keyword evidence="3" id="KW-0963">Cytoplasm</keyword>
<dbReference type="PANTHER" id="PTHR21237">
    <property type="entry name" value="GRPE PROTEIN"/>
    <property type="match status" value="1"/>
</dbReference>
<dbReference type="PANTHER" id="PTHR21237:SF23">
    <property type="entry name" value="GRPE PROTEIN HOMOLOG, MITOCHONDRIAL"/>
    <property type="match status" value="1"/>
</dbReference>
<feature type="compositionally biased region" description="Acidic residues" evidence="6">
    <location>
        <begin position="9"/>
        <end position="20"/>
    </location>
</feature>
<evidence type="ECO:0000256" key="2">
    <source>
        <dbReference type="ARBA" id="ARBA00023186"/>
    </source>
</evidence>
<dbReference type="InterPro" id="IPR013805">
    <property type="entry name" value="GrpE_CC"/>
</dbReference>
<keyword evidence="5" id="KW-0175">Coiled coil</keyword>
<evidence type="ECO:0000256" key="5">
    <source>
        <dbReference type="SAM" id="Coils"/>
    </source>
</evidence>
<dbReference type="SUPFAM" id="SSF51064">
    <property type="entry name" value="Head domain of nucleotide exchange factor GrpE"/>
    <property type="match status" value="1"/>
</dbReference>
<dbReference type="Pfam" id="PF01025">
    <property type="entry name" value="GrpE"/>
    <property type="match status" value="1"/>
</dbReference>
<dbReference type="Proteomes" id="UP000176377">
    <property type="component" value="Unassembled WGS sequence"/>
</dbReference>
<dbReference type="EMBL" id="MFLA01000015">
    <property type="protein sequence ID" value="OGG60007.1"/>
    <property type="molecule type" value="Genomic_DNA"/>
</dbReference>
<keyword evidence="3" id="KW-0346">Stress response</keyword>
<dbReference type="Gene3D" id="3.90.20.20">
    <property type="match status" value="1"/>
</dbReference>
<name>A0A1F6DFB0_9BACT</name>
<gene>
    <name evidence="3" type="primary">grpE</name>
    <name evidence="7" type="ORF">A2765_00895</name>
</gene>
<sequence>MISPPSDNESPDIDFEPEDELGSVGALKAKMQKLRDELAEAKKERGEYLDGWQRAKADLVNAKRDFAQASQRSASMAKEAFLEEMIPALDSFDMAMLSDAWQNVDPAWRKGVESIRTQILGILAANGVETFGKEGEEFDPMLYEAIQEADGGVPHTVAKVLRSGYRTNDRILRPSQVTIFK</sequence>
<dbReference type="GO" id="GO:0042803">
    <property type="term" value="F:protein homodimerization activity"/>
    <property type="evidence" value="ECO:0007669"/>
    <property type="project" value="InterPro"/>
</dbReference>
<dbReference type="GO" id="GO:0005737">
    <property type="term" value="C:cytoplasm"/>
    <property type="evidence" value="ECO:0007669"/>
    <property type="project" value="UniProtKB-SubCell"/>
</dbReference>
<comment type="subcellular location">
    <subcellularLocation>
        <location evidence="3">Cytoplasm</location>
    </subcellularLocation>
</comment>
<evidence type="ECO:0000256" key="4">
    <source>
        <dbReference type="RuleBase" id="RU004478"/>
    </source>
</evidence>
<dbReference type="GO" id="GO:0051082">
    <property type="term" value="F:unfolded protein binding"/>
    <property type="evidence" value="ECO:0007669"/>
    <property type="project" value="TreeGrafter"/>
</dbReference>
<evidence type="ECO:0000256" key="1">
    <source>
        <dbReference type="ARBA" id="ARBA00009054"/>
    </source>
</evidence>
<feature type="region of interest" description="Disordered" evidence="6">
    <location>
        <begin position="1"/>
        <end position="20"/>
    </location>
</feature>
<comment type="caution">
    <text evidence="7">The sequence shown here is derived from an EMBL/GenBank/DDBJ whole genome shotgun (WGS) entry which is preliminary data.</text>
</comment>
<accession>A0A1F6DFB0</accession>
<comment type="subunit">
    <text evidence="3">Homodimer.</text>
</comment>
<dbReference type="GO" id="GO:0051087">
    <property type="term" value="F:protein-folding chaperone binding"/>
    <property type="evidence" value="ECO:0007669"/>
    <property type="project" value="InterPro"/>
</dbReference>
<evidence type="ECO:0000256" key="6">
    <source>
        <dbReference type="SAM" id="MobiDB-lite"/>
    </source>
</evidence>
<evidence type="ECO:0000313" key="7">
    <source>
        <dbReference type="EMBL" id="OGG60007.1"/>
    </source>
</evidence>